<sequence length="1455" mass="164365">MPVHYSTSSSVYSPVESNFAFRRDELEQLNEDADEEYTNEQRQMNTEPSTLTFQTYITAHSGSEQSENSLVVPGASAGVYDTTPKLDNVPDFVNDETPIIGNDGFFQNGTGPSRSSLLPHQELHSRFKRLSVTLQLSSNGTSGDSYLFKNSFQQNVDRVNKDNNQLPYDNRTSAYYKRIDEPYGPDSSFDDDTQIQNDAESSVARDRSSVISTSSFSRSSASSSRASLIRNYVTNKERARLAQDTETVTSGTDKTISNSSLTNFNFNQDASFVNFRGLRVSPTKPKAGSTLEDVPIRRDLVYKFDQENGSKNELSEKEKNDLAIHSAAPSLVGDSYGDSSLDPRSADASHLDESSTAETTVDSIPNSMSSKIQVDEENLASLFIRAIHPFDSSTLQSESDASICLSFDKGDLAFVHTIDESGWGEVTLVESLQRGWIPMNYFTIGVEEDLDGAEPFDDDDIGAIPNSIYLKPLFHSCGKFLTNPLSHKNRHGKYTFSIRVINMIRDGVRLLLQETDCLSRANEIVTKRPVVRKTRKSLLADWYNLMLKANDFKGTSNFNKIEVLTLMVYQVIRKATAFLQVWSIESRQIVKRDTERALQSDMNNHPLLPSPPQAKQRVTEINGLLYSYLGLIIGRLDLVEHNPVGCDMLEVLTHQIILLLRELLFISKTGSDFSAEKPAELDDSLDSLLSLVSDLVTDVKALVLKTLNETEEDKNVYLSKRANKSAGPKDYHYTAEGGALIQIAAKMIKSISGTVSAIRKLFEVTGDFKLNAERSYPDYAKMKIDPEEFVKKCTIGMVQYQDLTKKQMKEYMPAKKQASNRFSMMRRGQTGALDITPGGLSMLHDVMPNENGKFGDDDAFKPFTNQSDTVKHNINDELLVDSNGNLLGASFKGLVYTLTNEDSPPEYFFVSTFFICFRTFTNGIDLIEELITRFELGNNSQNVDINYEIKLKNRRRLIVKMFQLWLESYWNHEADSPLLTTFINFFNEGVANYLPLDAMKLLEVAAKLSSKPLIENQGKSRKAKPAKQLITRSITVTRMNRKNATERTFVDSTLSSRYSMVDGYELSKINTNSSTSSSLKSMTLPMPLGVGNQTSSANSLLTKNQLITIENVNLTYRAILGESWCSEKFISTKEFIPLPLGIMLDNWYKICDQSWVLSNYRPNLLDFNGLEIAKQLTLVESYIFCSIKPEELLNENYTSKRAHLNLAPNVRKSVLFTNSLSSYVLESILQPKINIKMRVNMVKTWLKVAISCLYLRNFNSLAAIITALQSHLVTRLDRIWVELSDKYTELYEYLSGIVHPNKNYNVYRTKLRNFLVANDYNIPIVPYFQLFLQDLTFVMDGNPNFRKANTFLNQKLINIDKYLKVTRIIADIESLQTPYGSQAISKEVSRNSFFGGNGKPQELEDYNIVASPHLQELLLLEIWKVCQLNRKEDDRAWKLSCLIQPREGQTVNNVL</sequence>
<keyword evidence="2" id="KW-1185">Reference proteome</keyword>
<gene>
    <name evidence="1" type="ORF">QFC19_004706</name>
</gene>
<protein>
    <submittedName>
        <fullName evidence="1">Uncharacterized protein</fullName>
    </submittedName>
</protein>
<name>A0ACC2VTR1_9TREE</name>
<evidence type="ECO:0000313" key="1">
    <source>
        <dbReference type="EMBL" id="KAJ9102788.1"/>
    </source>
</evidence>
<dbReference type="Proteomes" id="UP001241377">
    <property type="component" value="Unassembled WGS sequence"/>
</dbReference>
<evidence type="ECO:0000313" key="2">
    <source>
        <dbReference type="Proteomes" id="UP001241377"/>
    </source>
</evidence>
<organism evidence="1 2">
    <name type="scientific">Naganishia cerealis</name>
    <dbReference type="NCBI Taxonomy" id="610337"/>
    <lineage>
        <taxon>Eukaryota</taxon>
        <taxon>Fungi</taxon>
        <taxon>Dikarya</taxon>
        <taxon>Basidiomycota</taxon>
        <taxon>Agaricomycotina</taxon>
        <taxon>Tremellomycetes</taxon>
        <taxon>Filobasidiales</taxon>
        <taxon>Filobasidiaceae</taxon>
        <taxon>Naganishia</taxon>
    </lineage>
</organism>
<accession>A0ACC2VTR1</accession>
<proteinExistence type="predicted"/>
<dbReference type="EMBL" id="JASBWR010000050">
    <property type="protein sequence ID" value="KAJ9102788.1"/>
    <property type="molecule type" value="Genomic_DNA"/>
</dbReference>
<comment type="caution">
    <text evidence="1">The sequence shown here is derived from an EMBL/GenBank/DDBJ whole genome shotgun (WGS) entry which is preliminary data.</text>
</comment>
<reference evidence="1" key="1">
    <citation type="submission" date="2023-04" db="EMBL/GenBank/DDBJ databases">
        <title>Draft Genome sequencing of Naganishia species isolated from polar environments using Oxford Nanopore Technology.</title>
        <authorList>
            <person name="Leo P."/>
            <person name="Venkateswaran K."/>
        </authorList>
    </citation>
    <scope>NUCLEOTIDE SEQUENCE</scope>
    <source>
        <strain evidence="1">MNA-CCFEE 5261</strain>
    </source>
</reference>